<gene>
    <name evidence="8" type="ORF">SAMN05444169_1762</name>
</gene>
<dbReference type="Gene3D" id="3.40.190.10">
    <property type="entry name" value="Periplasmic binding protein-like II"/>
    <property type="match status" value="2"/>
</dbReference>
<reference evidence="8 9" key="1">
    <citation type="submission" date="2016-11" db="EMBL/GenBank/DDBJ databases">
        <authorList>
            <person name="Jaros S."/>
            <person name="Januszkiewicz K."/>
            <person name="Wedrychowicz H."/>
        </authorList>
    </citation>
    <scope>NUCLEOTIDE SEQUENCE [LARGE SCALE GENOMIC DNA]</scope>
    <source>
        <strain evidence="8 9">GAS242</strain>
    </source>
</reference>
<keyword evidence="6" id="KW-0804">Transcription</keyword>
<dbReference type="Pfam" id="PF00126">
    <property type="entry name" value="HTH_1"/>
    <property type="match status" value="1"/>
</dbReference>
<evidence type="ECO:0000313" key="8">
    <source>
        <dbReference type="EMBL" id="SHG31052.1"/>
    </source>
</evidence>
<keyword evidence="4" id="KW-0805">Transcription regulation</keyword>
<dbReference type="Pfam" id="PF03466">
    <property type="entry name" value="LysR_substrate"/>
    <property type="match status" value="1"/>
</dbReference>
<proteinExistence type="inferred from homology"/>
<dbReference type="SUPFAM" id="SSF46785">
    <property type="entry name" value="Winged helix' DNA-binding domain"/>
    <property type="match status" value="1"/>
</dbReference>
<accession>A0A1M5IRU0</accession>
<evidence type="ECO:0000256" key="6">
    <source>
        <dbReference type="ARBA" id="ARBA00023163"/>
    </source>
</evidence>
<dbReference type="InterPro" id="IPR000847">
    <property type="entry name" value="LysR_HTH_N"/>
</dbReference>
<dbReference type="SUPFAM" id="SSF53850">
    <property type="entry name" value="Periplasmic binding protein-like II"/>
    <property type="match status" value="1"/>
</dbReference>
<feature type="domain" description="HTH lysR-type" evidence="7">
    <location>
        <begin position="6"/>
        <end position="63"/>
    </location>
</feature>
<evidence type="ECO:0000313" key="9">
    <source>
        <dbReference type="Proteomes" id="UP000190675"/>
    </source>
</evidence>
<dbReference type="InterPro" id="IPR050389">
    <property type="entry name" value="LysR-type_TF"/>
</dbReference>
<dbReference type="GO" id="GO:0003700">
    <property type="term" value="F:DNA-binding transcription factor activity"/>
    <property type="evidence" value="ECO:0007669"/>
    <property type="project" value="InterPro"/>
</dbReference>
<protein>
    <submittedName>
        <fullName evidence="8">Transcriptional regulator, LysR family</fullName>
    </submittedName>
</protein>
<comment type="similarity">
    <text evidence="2">Belongs to the LysR transcriptional regulatory family.</text>
</comment>
<evidence type="ECO:0000256" key="1">
    <source>
        <dbReference type="ARBA" id="ARBA00003502"/>
    </source>
</evidence>
<evidence type="ECO:0000256" key="2">
    <source>
        <dbReference type="ARBA" id="ARBA00009437"/>
    </source>
</evidence>
<dbReference type="GO" id="GO:0003677">
    <property type="term" value="F:DNA binding"/>
    <property type="evidence" value="ECO:0007669"/>
    <property type="project" value="UniProtKB-KW"/>
</dbReference>
<name>A0A1M5IRU0_9BRAD</name>
<dbReference type="PANTHER" id="PTHR30118:SF15">
    <property type="entry name" value="TRANSCRIPTIONAL REGULATORY PROTEIN"/>
    <property type="match status" value="1"/>
</dbReference>
<dbReference type="PANTHER" id="PTHR30118">
    <property type="entry name" value="HTH-TYPE TRANSCRIPTIONAL REGULATOR LEUO-RELATED"/>
    <property type="match status" value="1"/>
</dbReference>
<evidence type="ECO:0000256" key="3">
    <source>
        <dbReference type="ARBA" id="ARBA00022458"/>
    </source>
</evidence>
<dbReference type="InterPro" id="IPR036390">
    <property type="entry name" value="WH_DNA-bd_sf"/>
</dbReference>
<dbReference type="CDD" id="cd08417">
    <property type="entry name" value="PBP2_Nitroaromatics_like"/>
    <property type="match status" value="1"/>
</dbReference>
<evidence type="ECO:0000259" key="7">
    <source>
        <dbReference type="PROSITE" id="PS50931"/>
    </source>
</evidence>
<dbReference type="PROSITE" id="PS50931">
    <property type="entry name" value="HTH_LYSR"/>
    <property type="match status" value="1"/>
</dbReference>
<dbReference type="Gene3D" id="1.10.10.10">
    <property type="entry name" value="Winged helix-like DNA-binding domain superfamily/Winged helix DNA-binding domain"/>
    <property type="match status" value="1"/>
</dbReference>
<keyword evidence="5" id="KW-0238">DNA-binding</keyword>
<dbReference type="EMBL" id="LT670818">
    <property type="protein sequence ID" value="SHG31052.1"/>
    <property type="molecule type" value="Genomic_DNA"/>
</dbReference>
<evidence type="ECO:0000256" key="4">
    <source>
        <dbReference type="ARBA" id="ARBA00023015"/>
    </source>
</evidence>
<dbReference type="PRINTS" id="PR00039">
    <property type="entry name" value="HTHLYSR"/>
</dbReference>
<comment type="function">
    <text evidence="1">NodD regulates the expression of the nodABCFE genes which encode other nodulation proteins. NodD is also a negative regulator of its own expression. Binds flavonoids as inducers.</text>
</comment>
<evidence type="ECO:0000256" key="5">
    <source>
        <dbReference type="ARBA" id="ARBA00023125"/>
    </source>
</evidence>
<keyword evidence="3" id="KW-0536">Nodulation</keyword>
<organism evidence="8 9">
    <name type="scientific">Bradyrhizobium erythrophlei</name>
    <dbReference type="NCBI Taxonomy" id="1437360"/>
    <lineage>
        <taxon>Bacteria</taxon>
        <taxon>Pseudomonadati</taxon>
        <taxon>Pseudomonadota</taxon>
        <taxon>Alphaproteobacteria</taxon>
        <taxon>Hyphomicrobiales</taxon>
        <taxon>Nitrobacteraceae</taxon>
        <taxon>Bradyrhizobium</taxon>
    </lineage>
</organism>
<sequence length="298" mass="32728">MKLRNLDLNLLLVFDAVLRERSVIRAADALAMSQPAVSHALNRLRHTLKDKLFVRTPAGMIPTPRAEQLALPVRKALNDLQLAVEGDTFDPSTADRRFAIGVNNYAAVVAVGPIVAAVRAQAPKLRLQFVPSGTLNLADRLDRGELDLVISGLELAGERFASHPLIDDHYVAALRRGHPALRRKLSMDVLAQTPHLGISSSGENLEFLAEALKLHNGPSTALDVPYLSAGSVLVQSNLVAILGRKLAQEFRRAYAIEIRELPVETPKLHNLIGWHRRFDEVPAHRWLRETIIAAAAAL</sequence>
<dbReference type="InterPro" id="IPR036388">
    <property type="entry name" value="WH-like_DNA-bd_sf"/>
</dbReference>
<dbReference type="Proteomes" id="UP000190675">
    <property type="component" value="Chromosome I"/>
</dbReference>
<dbReference type="InterPro" id="IPR005119">
    <property type="entry name" value="LysR_subst-bd"/>
</dbReference>
<dbReference type="OrthoDB" id="8339333at2"/>
<dbReference type="InterPro" id="IPR037402">
    <property type="entry name" value="YidZ_PBP2"/>
</dbReference>
<dbReference type="AlphaFoldDB" id="A0A1M5IRU0"/>